<dbReference type="GeneID" id="13184428"/>
<dbReference type="CTD" id="13184428"/>
<keyword evidence="1" id="KW-0175">Coiled coil</keyword>
<dbReference type="Proteomes" id="UP000001940">
    <property type="component" value="Chromosome II"/>
</dbReference>
<evidence type="ECO:0007829" key="5">
    <source>
        <dbReference type="PeptideAtlas" id="C7IVQ9"/>
    </source>
</evidence>
<dbReference type="KEGG" id="cel:CELE_F19B10.13"/>
<gene>
    <name evidence="2" type="ORF">CELE_F19B10.13</name>
    <name evidence="2 4" type="ORF">F19B10.13</name>
</gene>
<dbReference type="HOGENOM" id="CLU_2123276_0_0_1"/>
<dbReference type="SMR" id="C7IVQ9"/>
<dbReference type="PeptideAtlas" id="C7IVQ9"/>
<dbReference type="AlphaFoldDB" id="C7IVQ9"/>
<evidence type="ECO:0000313" key="2">
    <source>
        <dbReference type="EMBL" id="CCD69702.1"/>
    </source>
</evidence>
<name>C7IVQ9_CAEEL</name>
<dbReference type="FunCoup" id="C7IVQ9">
    <property type="interactions" value="170"/>
</dbReference>
<sequence>MISPFTFPISLPAEDEFKSSEPSEYIPASLTDSGCCSMDTAEKVHDEEYSELSDFDEDFDFDKDLAELSNEDLDEQSLEEIQKAFDELFEKVRDDLDDLENDIEWAKAISYSMQ</sequence>
<dbReference type="EMBL" id="BX284602">
    <property type="protein sequence ID" value="CCD69702.1"/>
    <property type="molecule type" value="Genomic_DNA"/>
</dbReference>
<accession>C7IVQ9</accession>
<dbReference type="InParanoid" id="C7IVQ9"/>
<evidence type="ECO:0000313" key="4">
    <source>
        <dbReference type="WormBase" id="F19B10.13"/>
    </source>
</evidence>
<dbReference type="WormBase" id="F19B10.13">
    <property type="protein sequence ID" value="CE43987"/>
    <property type="gene ID" value="WBGene00194713"/>
</dbReference>
<evidence type="ECO:0000313" key="3">
    <source>
        <dbReference type="Proteomes" id="UP000001940"/>
    </source>
</evidence>
<evidence type="ECO:0000256" key="1">
    <source>
        <dbReference type="SAM" id="Coils"/>
    </source>
</evidence>
<dbReference type="Bgee" id="WBGene00194713">
    <property type="expression patterns" value="Expressed in pharyngeal muscle cell (C elegans) and 3 other cell types or tissues"/>
</dbReference>
<protein>
    <submittedName>
        <fullName evidence="2">Transposase</fullName>
    </submittedName>
</protein>
<feature type="coiled-coil region" evidence="1">
    <location>
        <begin position="82"/>
        <end position="109"/>
    </location>
</feature>
<reference evidence="2 3" key="1">
    <citation type="journal article" date="1998" name="Science">
        <title>Genome sequence of the nematode C. elegans: a platform for investigating biology.</title>
        <authorList>
            <consortium name="The C. elegans sequencing consortium"/>
            <person name="Sulson J.E."/>
            <person name="Waterston R."/>
        </authorList>
    </citation>
    <scope>NUCLEOTIDE SEQUENCE [LARGE SCALE GENOMIC DNA]</scope>
    <source>
        <strain evidence="2 3">Bristol N2</strain>
    </source>
</reference>
<dbReference type="PaxDb" id="6239-F19B10.13"/>
<keyword evidence="5" id="KW-1267">Proteomics identification</keyword>
<dbReference type="AGR" id="WB:WBGene00194713"/>
<proteinExistence type="evidence at protein level"/>
<organism evidence="2 3">
    <name type="scientific">Caenorhabditis elegans</name>
    <dbReference type="NCBI Taxonomy" id="6239"/>
    <lineage>
        <taxon>Eukaryota</taxon>
        <taxon>Metazoa</taxon>
        <taxon>Ecdysozoa</taxon>
        <taxon>Nematoda</taxon>
        <taxon>Chromadorea</taxon>
        <taxon>Rhabditida</taxon>
        <taxon>Rhabditina</taxon>
        <taxon>Rhabditomorpha</taxon>
        <taxon>Rhabditoidea</taxon>
        <taxon>Rhabditidae</taxon>
        <taxon>Peloderinae</taxon>
        <taxon>Caenorhabditis</taxon>
    </lineage>
</organism>
<dbReference type="RefSeq" id="NP_001254083.1">
    <property type="nucleotide sequence ID" value="NM_001267154.1"/>
</dbReference>
<keyword evidence="3" id="KW-1185">Reference proteome</keyword>